<reference evidence="1 2" key="1">
    <citation type="submission" date="2021-12" db="EMBL/GenBank/DDBJ databases">
        <title>Discovery of the Pendulisporaceae a myxobacterial family with distinct sporulation behavior and unique specialized metabolism.</title>
        <authorList>
            <person name="Garcia R."/>
            <person name="Popoff A."/>
            <person name="Bader C.D."/>
            <person name="Loehr J."/>
            <person name="Walesch S."/>
            <person name="Walt C."/>
            <person name="Boldt J."/>
            <person name="Bunk B."/>
            <person name="Haeckl F.J.F.P.J."/>
            <person name="Gunesch A.P."/>
            <person name="Birkelbach J."/>
            <person name="Nuebel U."/>
            <person name="Pietschmann T."/>
            <person name="Bach T."/>
            <person name="Mueller R."/>
        </authorList>
    </citation>
    <scope>NUCLEOTIDE SEQUENCE [LARGE SCALE GENOMIC DNA]</scope>
    <source>
        <strain evidence="1 2">MSr12523</strain>
    </source>
</reference>
<dbReference type="EMBL" id="CP089982">
    <property type="protein sequence ID" value="WXA99137.1"/>
    <property type="molecule type" value="Genomic_DNA"/>
</dbReference>
<evidence type="ECO:0000313" key="1">
    <source>
        <dbReference type="EMBL" id="WXA99137.1"/>
    </source>
</evidence>
<keyword evidence="2" id="KW-1185">Reference proteome</keyword>
<organism evidence="1 2">
    <name type="scientific">Pendulispora brunnea</name>
    <dbReference type="NCBI Taxonomy" id="2905690"/>
    <lineage>
        <taxon>Bacteria</taxon>
        <taxon>Pseudomonadati</taxon>
        <taxon>Myxococcota</taxon>
        <taxon>Myxococcia</taxon>
        <taxon>Myxococcales</taxon>
        <taxon>Sorangiineae</taxon>
        <taxon>Pendulisporaceae</taxon>
        <taxon>Pendulispora</taxon>
    </lineage>
</organism>
<sequence>MAECNRVAMVPAIVYLPSMPLARAHALSAHGPIYALTVIGLVRGTPSLCHTGYSLETTVDASQDDYERMVTLRQSLAHHKLEVMGFLGEVSIRLVPSARGLRLCADARAWSDLLRRRAAVRVEWYALSEIEAAVRLWLNNLN</sequence>
<name>A0ABZ2KKD8_9BACT</name>
<dbReference type="RefSeq" id="WP_394849770.1">
    <property type="nucleotide sequence ID" value="NZ_CP089982.1"/>
</dbReference>
<evidence type="ECO:0000313" key="2">
    <source>
        <dbReference type="Proteomes" id="UP001379533"/>
    </source>
</evidence>
<dbReference type="Proteomes" id="UP001379533">
    <property type="component" value="Chromosome"/>
</dbReference>
<protein>
    <submittedName>
        <fullName evidence="1">Uncharacterized protein</fullName>
    </submittedName>
</protein>
<gene>
    <name evidence="1" type="ORF">LZC95_20230</name>
</gene>
<accession>A0ABZ2KKD8</accession>
<proteinExistence type="predicted"/>